<feature type="compositionally biased region" description="Acidic residues" evidence="1">
    <location>
        <begin position="135"/>
        <end position="146"/>
    </location>
</feature>
<keyword evidence="3" id="KW-1185">Reference proteome</keyword>
<dbReference type="AlphaFoldDB" id="A0A060SJJ3"/>
<evidence type="ECO:0000313" key="3">
    <source>
        <dbReference type="Proteomes" id="UP000029665"/>
    </source>
</evidence>
<name>A0A060SJJ3_PYCCI</name>
<sequence length="407" mass="44963">MYGNTTYPRFERSSTSPSYADLEHEGPAEFSEATVHGPALPDDDPQQLYDNWAGELAECAGTHADDGSGGYTESESDGYESQVGEELEEEWVAPGPERHAGTAEAQTESASDGQWGSSPARTEYDRVSSPAQAYDNDEGNGEEEAYAPDVVNVDDDEDMWWPWPSREACLLDMTGAFPRSLFSESEMNAVRWYALKNGVQRLPTIRQVKLSREQVLNVAGAEPRTHEGMCGHLYTTNNLVELIKHLQEFANPVTRVRLHLYSEDGDGKLEEARQGRRWHEEIDPVLAGPMARSEVGKDYYVNEMALAKLRAEEPATPVMIARWFMRAGLLVAKVYPLRMTPDRRQFVVDARPSAVKDGATLLGRVPPEGRGRTSGSPKGFRGGYRNIRGTSSGDFGEAIGNALSDLV</sequence>
<dbReference type="OrthoDB" id="2881727at2759"/>
<evidence type="ECO:0000256" key="1">
    <source>
        <dbReference type="SAM" id="MobiDB-lite"/>
    </source>
</evidence>
<dbReference type="HOGENOM" id="CLU_676430_0_0_1"/>
<feature type="compositionally biased region" description="Polar residues" evidence="1">
    <location>
        <begin position="104"/>
        <end position="120"/>
    </location>
</feature>
<evidence type="ECO:0000313" key="2">
    <source>
        <dbReference type="EMBL" id="CDO74677.1"/>
    </source>
</evidence>
<protein>
    <submittedName>
        <fullName evidence="2">Uncharacterized protein</fullName>
    </submittedName>
</protein>
<feature type="region of interest" description="Disordered" evidence="1">
    <location>
        <begin position="1"/>
        <end position="146"/>
    </location>
</feature>
<feature type="compositionally biased region" description="Acidic residues" evidence="1">
    <location>
        <begin position="74"/>
        <end position="91"/>
    </location>
</feature>
<organism evidence="2 3">
    <name type="scientific">Pycnoporus cinnabarinus</name>
    <name type="common">Cinnabar-red polypore</name>
    <name type="synonym">Trametes cinnabarina</name>
    <dbReference type="NCBI Taxonomy" id="5643"/>
    <lineage>
        <taxon>Eukaryota</taxon>
        <taxon>Fungi</taxon>
        <taxon>Dikarya</taxon>
        <taxon>Basidiomycota</taxon>
        <taxon>Agaricomycotina</taxon>
        <taxon>Agaricomycetes</taxon>
        <taxon>Polyporales</taxon>
        <taxon>Polyporaceae</taxon>
        <taxon>Trametes</taxon>
    </lineage>
</organism>
<dbReference type="Proteomes" id="UP000029665">
    <property type="component" value="Unassembled WGS sequence"/>
</dbReference>
<feature type="compositionally biased region" description="Polar residues" evidence="1">
    <location>
        <begin position="1"/>
        <end position="18"/>
    </location>
</feature>
<feature type="region of interest" description="Disordered" evidence="1">
    <location>
        <begin position="364"/>
        <end position="387"/>
    </location>
</feature>
<reference evidence="2" key="1">
    <citation type="submission" date="2014-01" db="EMBL/GenBank/DDBJ databases">
        <title>The genome of the white-rot fungus Pycnoporus cinnabarinus: a basidiomycete model with a versatile arsenal for lignocellulosic biomass breakdown.</title>
        <authorList>
            <person name="Levasseur A."/>
            <person name="Lomascolo A."/>
            <person name="Ruiz-Duenas F.J."/>
            <person name="Uzan E."/>
            <person name="Piumi F."/>
            <person name="Kues U."/>
            <person name="Ram A.F.J."/>
            <person name="Murat C."/>
            <person name="Haon M."/>
            <person name="Benoit I."/>
            <person name="Arfi Y."/>
            <person name="Chevret D."/>
            <person name="Drula E."/>
            <person name="Kwon M.J."/>
            <person name="Gouret P."/>
            <person name="Lesage-Meessen L."/>
            <person name="Lombard V."/>
            <person name="Mariette J."/>
            <person name="Noirot C."/>
            <person name="Park J."/>
            <person name="Patyshakuliyeva A."/>
            <person name="Wieneger R.A.B."/>
            <person name="Wosten H.A.B."/>
            <person name="Martin F."/>
            <person name="Coutinho P.M."/>
            <person name="de Vries R."/>
            <person name="Martinez A.T."/>
            <person name="Klopp C."/>
            <person name="Pontarotti P."/>
            <person name="Henrissat B."/>
            <person name="Record E."/>
        </authorList>
    </citation>
    <scope>NUCLEOTIDE SEQUENCE [LARGE SCALE GENOMIC DNA]</scope>
    <source>
        <strain evidence="2">BRFM137</strain>
    </source>
</reference>
<dbReference type="STRING" id="5643.A0A060SJJ3"/>
<accession>A0A060SJJ3</accession>
<comment type="caution">
    <text evidence="2">The sequence shown here is derived from an EMBL/GenBank/DDBJ whole genome shotgun (WGS) entry which is preliminary data.</text>
</comment>
<proteinExistence type="predicted"/>
<dbReference type="EMBL" id="CCBP010000200">
    <property type="protein sequence ID" value="CDO74677.1"/>
    <property type="molecule type" value="Genomic_DNA"/>
</dbReference>
<gene>
    <name evidence="2" type="ORF">BN946_scf184828.g17</name>
</gene>